<feature type="domain" description="FLYWCH-type" evidence="4">
    <location>
        <begin position="9"/>
        <end position="64"/>
    </location>
</feature>
<dbReference type="GeneID" id="36320362"/>
<evidence type="ECO:0000256" key="1">
    <source>
        <dbReference type="ARBA" id="ARBA00022723"/>
    </source>
</evidence>
<keyword evidence="3" id="KW-0862">Zinc</keyword>
<keyword evidence="6" id="KW-1185">Reference proteome</keyword>
<dbReference type="Gene3D" id="2.20.25.240">
    <property type="match status" value="1"/>
</dbReference>
<organism evidence="5 6">
    <name type="scientific">Vairimorpha ceranae</name>
    <dbReference type="NCBI Taxonomy" id="40302"/>
    <lineage>
        <taxon>Eukaryota</taxon>
        <taxon>Fungi</taxon>
        <taxon>Fungi incertae sedis</taxon>
        <taxon>Microsporidia</taxon>
        <taxon>Nosematidae</taxon>
        <taxon>Vairimorpha</taxon>
    </lineage>
</organism>
<accession>A0A0F9Z6P2</accession>
<sequence length="176" mass="20730">MKSLSNNIIKSIKGKEKIAYESFFYNFKEHFVGKLVWRCSKRGCPLLLKTTTDCLLLEFSEHNHCSDDIKFSKVLFASKLKQRILDSFETSRVAISNVMSEFNYSIIIDYKMMNSFVTRARETNNFTIVKEYDIPYKLTKTTRGNKFCFTILKYMMRTELLYLQPIKIFCILSIAK</sequence>
<dbReference type="GO" id="GO:0008270">
    <property type="term" value="F:zinc ion binding"/>
    <property type="evidence" value="ECO:0007669"/>
    <property type="project" value="UniProtKB-KW"/>
</dbReference>
<dbReference type="RefSeq" id="XP_024329351.1">
    <property type="nucleotide sequence ID" value="XM_024475419.1"/>
</dbReference>
<evidence type="ECO:0000259" key="4">
    <source>
        <dbReference type="Pfam" id="PF04500"/>
    </source>
</evidence>
<evidence type="ECO:0000313" key="6">
    <source>
        <dbReference type="Proteomes" id="UP000034350"/>
    </source>
</evidence>
<evidence type="ECO:0000313" key="5">
    <source>
        <dbReference type="EMBL" id="KKO73609.1"/>
    </source>
</evidence>
<comment type="caution">
    <text evidence="5">The sequence shown here is derived from an EMBL/GenBank/DDBJ whole genome shotgun (WGS) entry which is preliminary data.</text>
</comment>
<proteinExistence type="predicted"/>
<dbReference type="EMBL" id="JPQZ01000388">
    <property type="protein sequence ID" value="KKO73609.1"/>
    <property type="molecule type" value="Genomic_DNA"/>
</dbReference>
<reference evidence="5 6" key="1">
    <citation type="journal article" date="2015" name="Environ. Microbiol.">
        <title>Genome analyses suggest the presence of polyploidy and recent human-driven expansions in eight global populations of the honeybee pathogen Nosema ceranae.</title>
        <authorList>
            <person name="Pelin A."/>
            <person name="Selman M."/>
            <person name="Aris-Brosou S."/>
            <person name="Farinelli L."/>
            <person name="Corradi N."/>
        </authorList>
    </citation>
    <scope>NUCLEOTIDE SEQUENCE [LARGE SCALE GENOMIC DNA]</scope>
    <source>
        <strain evidence="5 6">PA08 1199</strain>
    </source>
</reference>
<dbReference type="AlphaFoldDB" id="A0A0F9Z6P2"/>
<evidence type="ECO:0000256" key="2">
    <source>
        <dbReference type="ARBA" id="ARBA00022771"/>
    </source>
</evidence>
<evidence type="ECO:0000256" key="3">
    <source>
        <dbReference type="ARBA" id="ARBA00022833"/>
    </source>
</evidence>
<protein>
    <recommendedName>
        <fullName evidence="4">FLYWCH-type domain-containing protein</fullName>
    </recommendedName>
</protein>
<name>A0A0F9Z6P2_9MICR</name>
<dbReference type="VEuPathDB" id="MicrosporidiaDB:NCER_102521"/>
<dbReference type="InterPro" id="IPR007588">
    <property type="entry name" value="Znf_FLYWCH"/>
</dbReference>
<gene>
    <name evidence="5" type="ORF">AAJ76_388000556</name>
</gene>
<keyword evidence="1" id="KW-0479">Metal-binding</keyword>
<dbReference type="Pfam" id="PF04500">
    <property type="entry name" value="FLYWCH"/>
    <property type="match status" value="1"/>
</dbReference>
<dbReference type="Proteomes" id="UP000034350">
    <property type="component" value="Unassembled WGS sequence"/>
</dbReference>
<dbReference type="VEuPathDB" id="MicrosporidiaDB:AAJ76_388000556"/>
<keyword evidence="2" id="KW-0863">Zinc-finger</keyword>